<dbReference type="Pfam" id="PF03706">
    <property type="entry name" value="LPG_synthase_TM"/>
    <property type="match status" value="1"/>
</dbReference>
<feature type="transmembrane region" description="Helical" evidence="14">
    <location>
        <begin position="374"/>
        <end position="396"/>
    </location>
</feature>
<evidence type="ECO:0000256" key="9">
    <source>
        <dbReference type="ARBA" id="ARBA00023098"/>
    </source>
</evidence>
<dbReference type="GO" id="GO:0055091">
    <property type="term" value="P:phospholipid homeostasis"/>
    <property type="evidence" value="ECO:0007669"/>
    <property type="project" value="TreeGrafter"/>
</dbReference>
<dbReference type="PANTHER" id="PTHR34697:SF2">
    <property type="entry name" value="PHOSPHATIDYLGLYCEROL LYSYLTRANSFERASE"/>
    <property type="match status" value="1"/>
</dbReference>
<feature type="transmembrane region" description="Helical" evidence="14">
    <location>
        <begin position="61"/>
        <end position="82"/>
    </location>
</feature>
<sequence length="870" mass="97286">MNNISELKSKGIALLPRLLHNLYFWQGLFALFLLAMAVYFVQHEQIELVSIRQQLQKAKTLYLLLGGLLVCGHILLQGEMYFRSFRALGKTIPRSQTILLFLKRNLISVLLPAGGFSSLAFFSRPIESEQVNKTHVYLASSLYGTCGMLSVIIIAVPALGFALLRGQLQTPAVLGFVFLVLLTTAMVAALVSFLRQGWAYGLLHKRLPQWATMLDEITREPLDRTQLWAALAASVGIECIGVSHLYIAMLALDYPASWPAAFIGYVVMMILLIASPVLRGLGAIEVALTFILNQYGLPVVAAASVTLLFRLFDFWLLLLAGVGSFFIRKDSFLLRVFPVLLLFLTGIVNILSVIAPAVPARLQFVQGIFPHQVISASNGLVMVAGIILLLLAVYLLQGSRRAWVLAVVLVSLSIVGHLTKAIDYEEALFAAFTLISLLYTRSAYILRSHPLYTRLSILVLVYGLLLVLLYGVIGFYFMDKVHFGVDFSLDLSMRQVLRLFFTFDNAGINPLTPFAHWFIFSLYTAGAAYLVFVLYGLLRPYFEQPFNSAEEKALATELTGKYGHSSLNYFKTYPDKLFFFTPDKQAFVSFKVWQHVAIALEDPVAANSETIKAAIRAFDEYCTENGFISAYYRVPEENLPLYTSLGKKSFPIGEEAIVDLPSFSLEGSKMHANRNAVRKLTAEGFIFKVYDPPIKAGLLQKLEQVSTLWLQEKGKAELSFTEGVFDPAILINHPILTIEKADEKVYAFLDVVPSGIPGMAVYDLIRQLPDAPNGILDMLLCQTFLYFKAKGFEKVNMGLAPMSGIDGKNIPQKTIRYAYENLRAFGHFKGLRKYKEKFSPTWEKKYLVYEDDYQLLQVPVALKKVSEASV</sequence>
<evidence type="ECO:0000256" key="2">
    <source>
        <dbReference type="ARBA" id="ARBA00008627"/>
    </source>
</evidence>
<comment type="caution">
    <text evidence="16">The sequence shown here is derived from an EMBL/GenBank/DDBJ whole genome shotgun (WGS) entry which is preliminary data.</text>
</comment>
<dbReference type="AlphaFoldDB" id="A0A6B3LVE9"/>
<keyword evidence="9" id="KW-0443">Lipid metabolism</keyword>
<feature type="transmembrane region" description="Helical" evidence="14">
    <location>
        <begin position="142"/>
        <end position="164"/>
    </location>
</feature>
<dbReference type="GO" id="GO:0046677">
    <property type="term" value="P:response to antibiotic"/>
    <property type="evidence" value="ECO:0007669"/>
    <property type="project" value="UniProtKB-KW"/>
</dbReference>
<proteinExistence type="inferred from homology"/>
<dbReference type="GO" id="GO:0005886">
    <property type="term" value="C:plasma membrane"/>
    <property type="evidence" value="ECO:0007669"/>
    <property type="project" value="UniProtKB-SubCell"/>
</dbReference>
<dbReference type="GO" id="GO:0006629">
    <property type="term" value="P:lipid metabolic process"/>
    <property type="evidence" value="ECO:0007669"/>
    <property type="project" value="UniProtKB-KW"/>
</dbReference>
<feature type="transmembrane region" description="Helical" evidence="14">
    <location>
        <begin position="428"/>
        <end position="446"/>
    </location>
</feature>
<feature type="transmembrane region" description="Helical" evidence="14">
    <location>
        <begin position="227"/>
        <end position="248"/>
    </location>
</feature>
<evidence type="ECO:0000256" key="7">
    <source>
        <dbReference type="ARBA" id="ARBA00022692"/>
    </source>
</evidence>
<dbReference type="EMBL" id="JAAGWD010000002">
    <property type="protein sequence ID" value="NEM97441.1"/>
    <property type="molecule type" value="Genomic_DNA"/>
</dbReference>
<dbReference type="InterPro" id="IPR016181">
    <property type="entry name" value="Acyl_CoA_acyltransferase"/>
</dbReference>
<feature type="transmembrane region" description="Helical" evidence="14">
    <location>
        <begin position="260"/>
        <end position="278"/>
    </location>
</feature>
<evidence type="ECO:0000256" key="6">
    <source>
        <dbReference type="ARBA" id="ARBA00022679"/>
    </source>
</evidence>
<dbReference type="SUPFAM" id="SSF55729">
    <property type="entry name" value="Acyl-CoA N-acyltransferases (Nat)"/>
    <property type="match status" value="1"/>
</dbReference>
<dbReference type="InterPro" id="IPR051211">
    <property type="entry name" value="PG_lysyltransferase"/>
</dbReference>
<keyword evidence="11" id="KW-0046">Antibiotic resistance</keyword>
<dbReference type="RefSeq" id="WP_163913780.1">
    <property type="nucleotide sequence ID" value="NZ_JAAGWD010000002.1"/>
</dbReference>
<dbReference type="EC" id="2.3.2.3" evidence="3"/>
<protein>
    <recommendedName>
        <fullName evidence="4">Phosphatidylglycerol lysyltransferase</fullName>
        <ecNumber evidence="3">2.3.2.3</ecNumber>
    </recommendedName>
    <alternativeName>
        <fullName evidence="12">Lysylphosphatidylglycerol synthase</fullName>
    </alternativeName>
</protein>
<dbReference type="GO" id="GO:0050071">
    <property type="term" value="F:phosphatidylglycerol lysyltransferase activity"/>
    <property type="evidence" value="ECO:0007669"/>
    <property type="project" value="UniProtKB-EC"/>
</dbReference>
<dbReference type="Pfam" id="PF09924">
    <property type="entry name" value="LPG_synthase_C"/>
    <property type="match status" value="1"/>
</dbReference>
<comment type="subcellular location">
    <subcellularLocation>
        <location evidence="1">Cell membrane</location>
        <topology evidence="1">Multi-pass membrane protein</topology>
    </subcellularLocation>
</comment>
<dbReference type="PANTHER" id="PTHR34697">
    <property type="entry name" value="PHOSPHATIDYLGLYCEROL LYSYLTRANSFERASE"/>
    <property type="match status" value="1"/>
</dbReference>
<feature type="transmembrane region" description="Helical" evidence="14">
    <location>
        <begin position="102"/>
        <end position="122"/>
    </location>
</feature>
<evidence type="ECO:0000259" key="15">
    <source>
        <dbReference type="Pfam" id="PF09924"/>
    </source>
</evidence>
<gene>
    <name evidence="16" type="ORF">GXP69_07025</name>
</gene>
<evidence type="ECO:0000256" key="13">
    <source>
        <dbReference type="ARBA" id="ARBA00047540"/>
    </source>
</evidence>
<evidence type="ECO:0000256" key="5">
    <source>
        <dbReference type="ARBA" id="ARBA00022475"/>
    </source>
</evidence>
<feature type="transmembrane region" description="Helical" evidence="14">
    <location>
        <begin position="514"/>
        <end position="538"/>
    </location>
</feature>
<feature type="transmembrane region" description="Helical" evidence="14">
    <location>
        <begin position="332"/>
        <end position="354"/>
    </location>
</feature>
<keyword evidence="8 14" id="KW-1133">Transmembrane helix</keyword>
<evidence type="ECO:0000256" key="1">
    <source>
        <dbReference type="ARBA" id="ARBA00004651"/>
    </source>
</evidence>
<reference evidence="16 17" key="1">
    <citation type="submission" date="2020-02" db="EMBL/GenBank/DDBJ databases">
        <authorList>
            <person name="Kim M.K."/>
        </authorList>
    </citation>
    <scope>NUCLEOTIDE SEQUENCE [LARGE SCALE GENOMIC DNA]</scope>
    <source>
        <strain evidence="16 17">BT327</strain>
    </source>
</reference>
<feature type="transmembrane region" description="Helical" evidence="14">
    <location>
        <begin position="403"/>
        <end position="422"/>
    </location>
</feature>
<organism evidence="16 17">
    <name type="scientific">Pontibacter burrus</name>
    <dbReference type="NCBI Taxonomy" id="2704466"/>
    <lineage>
        <taxon>Bacteria</taxon>
        <taxon>Pseudomonadati</taxon>
        <taxon>Bacteroidota</taxon>
        <taxon>Cytophagia</taxon>
        <taxon>Cytophagales</taxon>
        <taxon>Hymenobacteraceae</taxon>
        <taxon>Pontibacter</taxon>
    </lineage>
</organism>
<evidence type="ECO:0000256" key="14">
    <source>
        <dbReference type="SAM" id="Phobius"/>
    </source>
</evidence>
<feature type="transmembrane region" description="Helical" evidence="14">
    <location>
        <begin position="171"/>
        <end position="194"/>
    </location>
</feature>
<dbReference type="InterPro" id="IPR022791">
    <property type="entry name" value="L-PG_synthase/AglD"/>
</dbReference>
<evidence type="ECO:0000256" key="8">
    <source>
        <dbReference type="ARBA" id="ARBA00022989"/>
    </source>
</evidence>
<comment type="catalytic activity">
    <reaction evidence="13">
        <text>L-lysyl-tRNA(Lys) + a 1,2-diacyl-sn-glycero-3-phospho-(1'-sn-glycerol) = a 1,2-diacyl-sn-glycero-3-phospho-1'-(3'-O-L-lysyl)-sn-glycerol + tRNA(Lys)</text>
        <dbReference type="Rhea" id="RHEA:10668"/>
        <dbReference type="Rhea" id="RHEA-COMP:9696"/>
        <dbReference type="Rhea" id="RHEA-COMP:9697"/>
        <dbReference type="ChEBI" id="CHEBI:64716"/>
        <dbReference type="ChEBI" id="CHEBI:75792"/>
        <dbReference type="ChEBI" id="CHEBI:78442"/>
        <dbReference type="ChEBI" id="CHEBI:78529"/>
        <dbReference type="EC" id="2.3.2.3"/>
    </reaction>
</comment>
<evidence type="ECO:0000313" key="16">
    <source>
        <dbReference type="EMBL" id="NEM97441.1"/>
    </source>
</evidence>
<evidence type="ECO:0000256" key="11">
    <source>
        <dbReference type="ARBA" id="ARBA00023251"/>
    </source>
</evidence>
<feature type="transmembrane region" description="Helical" evidence="14">
    <location>
        <begin position="21"/>
        <end position="41"/>
    </location>
</feature>
<keyword evidence="6" id="KW-0808">Transferase</keyword>
<keyword evidence="7 14" id="KW-0812">Transmembrane</keyword>
<keyword evidence="17" id="KW-1185">Reference proteome</keyword>
<evidence type="ECO:0000256" key="3">
    <source>
        <dbReference type="ARBA" id="ARBA00012014"/>
    </source>
</evidence>
<evidence type="ECO:0000256" key="12">
    <source>
        <dbReference type="ARBA" id="ARBA00031899"/>
    </source>
</evidence>
<dbReference type="Proteomes" id="UP000474777">
    <property type="component" value="Unassembled WGS sequence"/>
</dbReference>
<name>A0A6B3LVE9_9BACT</name>
<feature type="domain" description="Phosphatidylglycerol lysyltransferase C-terminal" evidence="15">
    <location>
        <begin position="559"/>
        <end position="849"/>
    </location>
</feature>
<comment type="similarity">
    <text evidence="2">Belongs to the LPG synthase family.</text>
</comment>
<keyword evidence="10 14" id="KW-0472">Membrane</keyword>
<dbReference type="InterPro" id="IPR024320">
    <property type="entry name" value="LPG_synthase_C"/>
</dbReference>
<evidence type="ECO:0000256" key="10">
    <source>
        <dbReference type="ARBA" id="ARBA00023136"/>
    </source>
</evidence>
<feature type="transmembrane region" description="Helical" evidence="14">
    <location>
        <begin position="458"/>
        <end position="478"/>
    </location>
</feature>
<evidence type="ECO:0000313" key="17">
    <source>
        <dbReference type="Proteomes" id="UP000474777"/>
    </source>
</evidence>
<keyword evidence="5" id="KW-1003">Cell membrane</keyword>
<accession>A0A6B3LVE9</accession>
<evidence type="ECO:0000256" key="4">
    <source>
        <dbReference type="ARBA" id="ARBA00021546"/>
    </source>
</evidence>